<dbReference type="InterPro" id="IPR038186">
    <property type="entry name" value="CHAD_dom_sf"/>
</dbReference>
<dbReference type="PANTHER" id="PTHR39339:SF1">
    <property type="entry name" value="CHAD DOMAIN-CONTAINING PROTEIN"/>
    <property type="match status" value="1"/>
</dbReference>
<dbReference type="CDD" id="cd07067">
    <property type="entry name" value="HP_PGM_like"/>
    <property type="match status" value="1"/>
</dbReference>
<feature type="domain" description="CHAD" evidence="1">
    <location>
        <begin position="158"/>
        <end position="439"/>
    </location>
</feature>
<dbReference type="Gene3D" id="1.40.20.10">
    <property type="entry name" value="CHAD domain"/>
    <property type="match status" value="1"/>
</dbReference>
<dbReference type="AlphaFoldDB" id="A0A7S7M9E1"/>
<evidence type="ECO:0000259" key="1">
    <source>
        <dbReference type="PROSITE" id="PS51708"/>
    </source>
</evidence>
<dbReference type="KEGG" id="tio:INP52_02670"/>
<dbReference type="Proteomes" id="UP000593735">
    <property type="component" value="Chromosome"/>
</dbReference>
<dbReference type="Pfam" id="PF05235">
    <property type="entry name" value="CHAD"/>
    <property type="match status" value="1"/>
</dbReference>
<dbReference type="InterPro" id="IPR013078">
    <property type="entry name" value="His_Pase_superF_clade-1"/>
</dbReference>
<dbReference type="InterPro" id="IPR007899">
    <property type="entry name" value="CHAD_dom"/>
</dbReference>
<accession>A0A7S7M9E1</accession>
<evidence type="ECO:0000313" key="2">
    <source>
        <dbReference type="EMBL" id="QOY61124.1"/>
    </source>
</evidence>
<gene>
    <name evidence="2" type="ORF">INP52_02670</name>
</gene>
<sequence length="440" mass="47465">MVKMLVLVRHGVPEAVSASGSDFDRRLTPSGVRALEQAYPRTFGLLADGLEAALWSSPAVRALETAQVVADVVDAPGIEARDSLYAQDLPAFLGELEAADAETVVAVGHAPFVDLAATRLVGTAPTFDKGGVAAIELPEGPHAPGRLRWFVAGPDAAVWEELAVVERAVAGAAADLVGLAREFLATPEDAEALRSFRVALRRVRSLLQFLGSWQSKKQNRRSEHALKELQTASGRLRSLDILAQTVADLVEGGELAENSLLPLATAKERALECSSLLEFMRAQHSGKGLSRLSDDLADLSWKSRVLVSGLTEQDFQARFDEELAAVDDDLFGLDLRDEDAVFSARRDAKEMHYVAERLGAVLGPERAQMSEYMDEIQVELGALSDARRNQRLAEECARSPRFGGVRADLGVVARDQSEVVSAITSGLERLEVGGRPGKDH</sequence>
<keyword evidence="3" id="KW-1185">Reference proteome</keyword>
<dbReference type="RefSeq" id="WP_194372184.1">
    <property type="nucleotide sequence ID" value="NZ_CP063767.1"/>
</dbReference>
<evidence type="ECO:0000313" key="3">
    <source>
        <dbReference type="Proteomes" id="UP000593735"/>
    </source>
</evidence>
<reference evidence="2 3" key="1">
    <citation type="submission" date="2020-10" db="EMBL/GenBank/DDBJ databases">
        <title>Olsenella immobilis sp.nov., isolated from the mud in a fermentation cellar used for the production of Chinese strong-flavoured liquor.</title>
        <authorList>
            <person name="Lu L."/>
        </authorList>
    </citation>
    <scope>NUCLEOTIDE SEQUENCE [LARGE SCALE GENOMIC DNA]</scope>
    <source>
        <strain evidence="2 3">LZLJ-2</strain>
    </source>
</reference>
<dbReference type="EMBL" id="CP063767">
    <property type="protein sequence ID" value="QOY61124.1"/>
    <property type="molecule type" value="Genomic_DNA"/>
</dbReference>
<proteinExistence type="predicted"/>
<dbReference type="SMART" id="SM00880">
    <property type="entry name" value="CHAD"/>
    <property type="match status" value="1"/>
</dbReference>
<dbReference type="PANTHER" id="PTHR39339">
    <property type="entry name" value="SLR1444 PROTEIN"/>
    <property type="match status" value="1"/>
</dbReference>
<protein>
    <submittedName>
        <fullName evidence="2">CHAD domain-containing protein</fullName>
    </submittedName>
</protein>
<dbReference type="Gene3D" id="3.40.50.1240">
    <property type="entry name" value="Phosphoglycerate mutase-like"/>
    <property type="match status" value="1"/>
</dbReference>
<dbReference type="Pfam" id="PF00300">
    <property type="entry name" value="His_Phos_1"/>
    <property type="match status" value="1"/>
</dbReference>
<dbReference type="SUPFAM" id="SSF53254">
    <property type="entry name" value="Phosphoglycerate mutase-like"/>
    <property type="match status" value="1"/>
</dbReference>
<dbReference type="PROSITE" id="PS51708">
    <property type="entry name" value="CHAD"/>
    <property type="match status" value="1"/>
</dbReference>
<organism evidence="2 3">
    <name type="scientific">Thermophilibacter immobilis</name>
    <dbReference type="NCBI Taxonomy" id="2779519"/>
    <lineage>
        <taxon>Bacteria</taxon>
        <taxon>Bacillati</taxon>
        <taxon>Actinomycetota</taxon>
        <taxon>Coriobacteriia</taxon>
        <taxon>Coriobacteriales</taxon>
        <taxon>Atopobiaceae</taxon>
        <taxon>Thermophilibacter</taxon>
    </lineage>
</organism>
<dbReference type="InterPro" id="IPR029033">
    <property type="entry name" value="His_PPase_superfam"/>
</dbReference>
<name>A0A7S7M9E1_9ACTN</name>